<protein>
    <submittedName>
        <fullName evidence="2">Efflux RND transporter permease subunit</fullName>
    </submittedName>
</protein>
<feature type="transmembrane region" description="Helical" evidence="1">
    <location>
        <begin position="324"/>
        <end position="347"/>
    </location>
</feature>
<dbReference type="Gene3D" id="1.20.1640.10">
    <property type="entry name" value="Multidrug efflux transporter AcrB transmembrane domain"/>
    <property type="match status" value="2"/>
</dbReference>
<feature type="transmembrane region" description="Helical" evidence="1">
    <location>
        <begin position="888"/>
        <end position="909"/>
    </location>
</feature>
<dbReference type="Gene3D" id="3.30.70.1430">
    <property type="entry name" value="Multidrug efflux transporter AcrB pore domain"/>
    <property type="match status" value="2"/>
</dbReference>
<dbReference type="PRINTS" id="PR00702">
    <property type="entry name" value="ACRIFLAVINRP"/>
</dbReference>
<dbReference type="InterPro" id="IPR001036">
    <property type="entry name" value="Acrflvin-R"/>
</dbReference>
<dbReference type="SUPFAM" id="SSF82714">
    <property type="entry name" value="Multidrug efflux transporter AcrB TolC docking domain, DN and DC subdomains"/>
    <property type="match status" value="2"/>
</dbReference>
<keyword evidence="3" id="KW-1185">Reference proteome</keyword>
<dbReference type="Pfam" id="PF00873">
    <property type="entry name" value="ACR_tran"/>
    <property type="match status" value="1"/>
</dbReference>
<feature type="transmembrane region" description="Helical" evidence="1">
    <location>
        <begin position="12"/>
        <end position="30"/>
    </location>
</feature>
<dbReference type="InterPro" id="IPR027463">
    <property type="entry name" value="AcrB_DN_DC_subdom"/>
</dbReference>
<accession>A0ABS5PNY7</accession>
<feature type="transmembrane region" description="Helical" evidence="1">
    <location>
        <begin position="425"/>
        <end position="445"/>
    </location>
</feature>
<comment type="caution">
    <text evidence="2">The sequence shown here is derived from an EMBL/GenBank/DDBJ whole genome shotgun (WGS) entry which is preliminary data.</text>
</comment>
<dbReference type="Proteomes" id="UP000746471">
    <property type="component" value="Unassembled WGS sequence"/>
</dbReference>
<feature type="transmembrane region" description="Helical" evidence="1">
    <location>
        <begin position="833"/>
        <end position="852"/>
    </location>
</feature>
<dbReference type="SUPFAM" id="SSF82866">
    <property type="entry name" value="Multidrug efflux transporter AcrB transmembrane domain"/>
    <property type="match status" value="2"/>
</dbReference>
<sequence length="1010" mass="108920">MTKLALNRPVSAIMFIIAIAVFGIASIFSFKMEMFPSMEVPMLAVTYVYPGAPADIVEEDVVEAVEDACRGLSSLDSYTAYSYENYCTIVFSYQYGVNIDSSYMDLTKALNNIDLPEEVEEPTILEMTFDSHTAATLSLAVQSSDSEALTAIVNDEIIPELEAVSGVAQVTTSGGKENNVQVILDSKAMARYGLSIGDVANYIGSADFNMPVGKFSAENRDITVAASETVHSLSALKQIPMMTEKGSLITLSDIAEIRIDSEDQESMSAFNGSPSITIDLSKAQSANTVAVTEDALNVIEKYAASYPDIAFHVMNNNGDAIQKILISILKTLIIGAVLAMIVIFIFFGDMKASLIVGSSIPLSLLLAVSVMRLFGFTLHLMTGSALVIAIGMIVDNSIVVIESCFRHQKEATTFREAAVKGTKSVIASVTASTITTSVVYLPFAIMSGFAGQFLSEFGYTIIIIMVSSLLSAVTVVPLFYTLLKPTEKKGLRTDRILSHVTKAYRRMMPKLMKHRVTVIGGAVVLFTGAIALGATLNFELLPTTYDGSIIVEAVFRPGTTLESMAEQAGRIEESLLEDPHFKEVNMVIADSKASFTAYSETAQTRSSEAAVKTYNQKFKAYANMDVTVLPTGGNSSSLGFLVQPYTMVNLQSLELDQAIAAADALKEELSMIPGVVQVNAESGDSATQAVIRTDSLKAMRFGLTPAQVAIEIYYALNGVDVMSTTLDGKTYDLKVTYPDGTYLDANALMNKQIQTGMGGVITIGNIAEVHYEDVLQSRVRMDGKYMASLQVIPDAAHMMEVSSAVKGYMKQVSLPEGINVAETTDDRILNEELTKMAIFVFAGIFLVFLVMAMQFESPRLSSMVMMSIPFSFIGSIVMMRLFGINISLISMLGLMTLVGTVVNNGILFVDTANGLKRNMPAEKALIESGVIRLRPILMTTLTTVIAMIPMSLEKGGNTGMMSGLAIVIIGGLITSTLLILLFLPNFYLLIAGKKSETIGLTLAASDHDVQ</sequence>
<dbReference type="Gene3D" id="3.30.70.1320">
    <property type="entry name" value="Multidrug efflux transporter AcrB pore domain like"/>
    <property type="match status" value="1"/>
</dbReference>
<feature type="transmembrane region" description="Helical" evidence="1">
    <location>
        <begin position="354"/>
        <end position="374"/>
    </location>
</feature>
<dbReference type="EMBL" id="JAHBCL010000014">
    <property type="protein sequence ID" value="MBS7526885.1"/>
    <property type="molecule type" value="Genomic_DNA"/>
</dbReference>
<dbReference type="PANTHER" id="PTHR32063">
    <property type="match status" value="1"/>
</dbReference>
<evidence type="ECO:0000313" key="3">
    <source>
        <dbReference type="Proteomes" id="UP000746471"/>
    </source>
</evidence>
<dbReference type="Gene3D" id="3.30.70.1440">
    <property type="entry name" value="Multidrug efflux transporter AcrB pore domain"/>
    <property type="match status" value="1"/>
</dbReference>
<evidence type="ECO:0000313" key="2">
    <source>
        <dbReference type="EMBL" id="MBS7526885.1"/>
    </source>
</evidence>
<feature type="transmembrane region" description="Helical" evidence="1">
    <location>
        <begin position="930"/>
        <end position="952"/>
    </location>
</feature>
<feature type="transmembrane region" description="Helical" evidence="1">
    <location>
        <begin position="516"/>
        <end position="536"/>
    </location>
</feature>
<name>A0ABS5PNY7_9FIRM</name>
<dbReference type="SUPFAM" id="SSF82693">
    <property type="entry name" value="Multidrug efflux transporter AcrB pore domain, PN1, PN2, PC1 and PC2 subdomains"/>
    <property type="match status" value="2"/>
</dbReference>
<gene>
    <name evidence="2" type="ORF">KHM83_09365</name>
</gene>
<proteinExistence type="predicted"/>
<feature type="transmembrane region" description="Helical" evidence="1">
    <location>
        <begin position="964"/>
        <end position="990"/>
    </location>
</feature>
<keyword evidence="1" id="KW-0812">Transmembrane</keyword>
<dbReference type="Gene3D" id="3.30.2090.10">
    <property type="entry name" value="Multidrug efflux transporter AcrB TolC docking domain, DN and DC subdomains"/>
    <property type="match status" value="2"/>
</dbReference>
<organism evidence="2 3">
    <name type="scientific">Fusibacter paucivorans</name>
    <dbReference type="NCBI Taxonomy" id="76009"/>
    <lineage>
        <taxon>Bacteria</taxon>
        <taxon>Bacillati</taxon>
        <taxon>Bacillota</taxon>
        <taxon>Clostridia</taxon>
        <taxon>Eubacteriales</taxon>
        <taxon>Eubacteriales Family XII. Incertae Sedis</taxon>
        <taxon>Fusibacter</taxon>
    </lineage>
</organism>
<keyword evidence="1" id="KW-1133">Transmembrane helix</keyword>
<evidence type="ECO:0000256" key="1">
    <source>
        <dbReference type="SAM" id="Phobius"/>
    </source>
</evidence>
<feature type="transmembrane region" description="Helical" evidence="1">
    <location>
        <begin position="864"/>
        <end position="882"/>
    </location>
</feature>
<dbReference type="PANTHER" id="PTHR32063:SF0">
    <property type="entry name" value="SWARMING MOTILITY PROTEIN SWRC"/>
    <property type="match status" value="1"/>
</dbReference>
<feature type="transmembrane region" description="Helical" evidence="1">
    <location>
        <begin position="380"/>
        <end position="405"/>
    </location>
</feature>
<reference evidence="2 3" key="1">
    <citation type="submission" date="2021-05" db="EMBL/GenBank/DDBJ databases">
        <title>Fusibacter ferrireducens sp. nov., an anaerobic, sulfur- and Fe-reducing bacterium isolated from the mangrove sediment.</title>
        <authorList>
            <person name="Qiu D."/>
        </authorList>
    </citation>
    <scope>NUCLEOTIDE SEQUENCE [LARGE SCALE GENOMIC DNA]</scope>
    <source>
        <strain evidence="2 3">DSM 12116</strain>
    </source>
</reference>
<feature type="transmembrane region" description="Helical" evidence="1">
    <location>
        <begin position="457"/>
        <end position="483"/>
    </location>
</feature>
<dbReference type="RefSeq" id="WP_213236747.1">
    <property type="nucleotide sequence ID" value="NZ_JAHBCL010000014.1"/>
</dbReference>
<keyword evidence="1" id="KW-0472">Membrane</keyword>